<dbReference type="GO" id="GO:0003677">
    <property type="term" value="F:DNA binding"/>
    <property type="evidence" value="ECO:0007669"/>
    <property type="project" value="InterPro"/>
</dbReference>
<evidence type="ECO:0008006" key="8">
    <source>
        <dbReference type="Google" id="ProtNLM"/>
    </source>
</evidence>
<feature type="domain" description="DNA replication factor Cdt1 C-terminal" evidence="5">
    <location>
        <begin position="272"/>
        <end position="356"/>
    </location>
</feature>
<evidence type="ECO:0000256" key="1">
    <source>
        <dbReference type="ARBA" id="ARBA00008356"/>
    </source>
</evidence>
<dbReference type="InterPro" id="IPR045173">
    <property type="entry name" value="Cdt1"/>
</dbReference>
<feature type="region of interest" description="Disordered" evidence="3">
    <location>
        <begin position="226"/>
        <end position="262"/>
    </location>
</feature>
<dbReference type="GO" id="GO:0000278">
    <property type="term" value="P:mitotic cell cycle"/>
    <property type="evidence" value="ECO:0007669"/>
    <property type="project" value="TreeGrafter"/>
</dbReference>
<comment type="caution">
    <text evidence="6">The sequence shown here is derived from an EMBL/GenBank/DDBJ whole genome shotgun (WGS) entry which is preliminary data.</text>
</comment>
<feature type="compositionally biased region" description="Polar residues" evidence="3">
    <location>
        <begin position="195"/>
        <end position="208"/>
    </location>
</feature>
<dbReference type="EMBL" id="JAOPGA020001386">
    <property type="protein sequence ID" value="KAL0487926.1"/>
    <property type="molecule type" value="Genomic_DNA"/>
</dbReference>
<sequence length="386" mass="44652">MKNQPDVKQDAVPPTPIKSRRKLTKPKIDPKPEQPSQPPAQPEGSTTVIKSRRNTKKRPNPVSTDDGEQTNSKDNVTKKRKINDEAPTPTNITPSQLLDYQKDLILQFGAVTTASMALIKRSQELSFDKIRSLTADLLKRDFILNDMRILKSVMPEGFDLYWKNNCINFTQLQKPVDPMDIMELPKSPSKAFSRPSPQQEEQTNTSIQPLIKKNDSIEQQIIQNIGARRKPNSTDRTKLLGQDTNTMSTDEDDQSDQDEILSKETIRKLQESEKRYGMRQIDNEDLNRRYILSSSLETAEIIYNLLYSSTTRSMSIEELHRKLTDHHKKNKPEREIRQHVERLLSLCPEWCRVEHLRSNPKKAIFIMCGQNFDYVRKQIAQQMNPK</sequence>
<comment type="similarity">
    <text evidence="1">Belongs to the Cdt1 family.</text>
</comment>
<dbReference type="GO" id="GO:0071163">
    <property type="term" value="P:DNA replication preinitiation complex assembly"/>
    <property type="evidence" value="ECO:0007669"/>
    <property type="project" value="InterPro"/>
</dbReference>
<evidence type="ECO:0000256" key="3">
    <source>
        <dbReference type="SAM" id="MobiDB-lite"/>
    </source>
</evidence>
<dbReference type="GO" id="GO:0005634">
    <property type="term" value="C:nucleus"/>
    <property type="evidence" value="ECO:0007669"/>
    <property type="project" value="TreeGrafter"/>
</dbReference>
<name>A0AAW2ZGQ6_9EUKA</name>
<dbReference type="GO" id="GO:0000076">
    <property type="term" value="P:DNA replication checkpoint signaling"/>
    <property type="evidence" value="ECO:0007669"/>
    <property type="project" value="TreeGrafter"/>
</dbReference>
<feature type="domain" description="CDT1 Geminin-binding" evidence="4">
    <location>
        <begin position="103"/>
        <end position="214"/>
    </location>
</feature>
<accession>A0AAW2ZGQ6</accession>
<dbReference type="PANTHER" id="PTHR28637">
    <property type="entry name" value="DNA REPLICATION FACTOR CDT1"/>
    <property type="match status" value="1"/>
</dbReference>
<protein>
    <recommendedName>
        <fullName evidence="8">DNA replication factor Cdt1 C-terminal domain-containing protein</fullName>
    </recommendedName>
</protein>
<dbReference type="PANTHER" id="PTHR28637:SF1">
    <property type="entry name" value="DNA REPLICATION FACTOR CDT1"/>
    <property type="match status" value="1"/>
</dbReference>
<feature type="region of interest" description="Disordered" evidence="3">
    <location>
        <begin position="1"/>
        <end position="94"/>
    </location>
</feature>
<dbReference type="InterPro" id="IPR038090">
    <property type="entry name" value="Cdt1_C_WH_dom_sf"/>
</dbReference>
<dbReference type="GO" id="GO:0070182">
    <property type="term" value="F:DNA polymerase binding"/>
    <property type="evidence" value="ECO:0007669"/>
    <property type="project" value="TreeGrafter"/>
</dbReference>
<evidence type="ECO:0000259" key="4">
    <source>
        <dbReference type="Pfam" id="PF08839"/>
    </source>
</evidence>
<reference evidence="6 7" key="1">
    <citation type="submission" date="2024-03" db="EMBL/GenBank/DDBJ databases">
        <title>The Acrasis kona genome and developmental transcriptomes reveal deep origins of eukaryotic multicellular pathways.</title>
        <authorList>
            <person name="Sheikh S."/>
            <person name="Fu C.-J."/>
            <person name="Brown M.W."/>
            <person name="Baldauf S.L."/>
        </authorList>
    </citation>
    <scope>NUCLEOTIDE SEQUENCE [LARGE SCALE GENOMIC DNA]</scope>
    <source>
        <strain evidence="6 7">ATCC MYA-3509</strain>
    </source>
</reference>
<feature type="compositionally biased region" description="Basic residues" evidence="3">
    <location>
        <begin position="50"/>
        <end position="59"/>
    </location>
</feature>
<evidence type="ECO:0000313" key="7">
    <source>
        <dbReference type="Proteomes" id="UP001431209"/>
    </source>
</evidence>
<dbReference type="Gene3D" id="1.10.10.1420">
    <property type="entry name" value="DNA replication factor Cdt1, C-terminal WH domain"/>
    <property type="match status" value="1"/>
</dbReference>
<keyword evidence="2" id="KW-0131">Cell cycle</keyword>
<evidence type="ECO:0000256" key="2">
    <source>
        <dbReference type="ARBA" id="ARBA00023306"/>
    </source>
</evidence>
<dbReference type="Pfam" id="PF16679">
    <property type="entry name" value="CDT1_C"/>
    <property type="match status" value="1"/>
</dbReference>
<keyword evidence="7" id="KW-1185">Reference proteome</keyword>
<evidence type="ECO:0000259" key="5">
    <source>
        <dbReference type="Pfam" id="PF16679"/>
    </source>
</evidence>
<dbReference type="Pfam" id="PF08839">
    <property type="entry name" value="CDT1"/>
    <property type="match status" value="1"/>
</dbReference>
<feature type="region of interest" description="Disordered" evidence="3">
    <location>
        <begin position="185"/>
        <end position="213"/>
    </location>
</feature>
<dbReference type="GO" id="GO:0030174">
    <property type="term" value="P:regulation of DNA-templated DNA replication initiation"/>
    <property type="evidence" value="ECO:0007669"/>
    <property type="project" value="InterPro"/>
</dbReference>
<dbReference type="InterPro" id="IPR032054">
    <property type="entry name" value="Cdt1_C"/>
</dbReference>
<dbReference type="Proteomes" id="UP001431209">
    <property type="component" value="Unassembled WGS sequence"/>
</dbReference>
<proteinExistence type="inferred from homology"/>
<dbReference type="AlphaFoldDB" id="A0AAW2ZGQ6"/>
<gene>
    <name evidence="6" type="ORF">AKO1_015189</name>
</gene>
<evidence type="ECO:0000313" key="6">
    <source>
        <dbReference type="EMBL" id="KAL0487926.1"/>
    </source>
</evidence>
<organism evidence="6 7">
    <name type="scientific">Acrasis kona</name>
    <dbReference type="NCBI Taxonomy" id="1008807"/>
    <lineage>
        <taxon>Eukaryota</taxon>
        <taxon>Discoba</taxon>
        <taxon>Heterolobosea</taxon>
        <taxon>Tetramitia</taxon>
        <taxon>Eutetramitia</taxon>
        <taxon>Acrasidae</taxon>
        <taxon>Acrasis</taxon>
    </lineage>
</organism>
<dbReference type="InterPro" id="IPR014939">
    <property type="entry name" value="CDT1_Gemini-bd-like"/>
</dbReference>
<feature type="compositionally biased region" description="Acidic residues" evidence="3">
    <location>
        <begin position="249"/>
        <end position="259"/>
    </location>
</feature>